<keyword evidence="2" id="KW-1185">Reference proteome</keyword>
<dbReference type="EMBL" id="OZ034814">
    <property type="protein sequence ID" value="CAL1361476.1"/>
    <property type="molecule type" value="Genomic_DNA"/>
</dbReference>
<name>A0AAV2CZC9_9ROSI</name>
<gene>
    <name evidence="1" type="ORF">LTRI10_LOCUS8850</name>
</gene>
<reference evidence="1 2" key="1">
    <citation type="submission" date="2024-04" db="EMBL/GenBank/DDBJ databases">
        <authorList>
            <person name="Fracassetti M."/>
        </authorList>
    </citation>
    <scope>NUCLEOTIDE SEQUENCE [LARGE SCALE GENOMIC DNA]</scope>
</reference>
<evidence type="ECO:0000313" key="1">
    <source>
        <dbReference type="EMBL" id="CAL1361476.1"/>
    </source>
</evidence>
<protein>
    <submittedName>
        <fullName evidence="1">Uncharacterized protein</fullName>
    </submittedName>
</protein>
<evidence type="ECO:0000313" key="2">
    <source>
        <dbReference type="Proteomes" id="UP001497516"/>
    </source>
</evidence>
<organism evidence="1 2">
    <name type="scientific">Linum trigynum</name>
    <dbReference type="NCBI Taxonomy" id="586398"/>
    <lineage>
        <taxon>Eukaryota</taxon>
        <taxon>Viridiplantae</taxon>
        <taxon>Streptophyta</taxon>
        <taxon>Embryophyta</taxon>
        <taxon>Tracheophyta</taxon>
        <taxon>Spermatophyta</taxon>
        <taxon>Magnoliopsida</taxon>
        <taxon>eudicotyledons</taxon>
        <taxon>Gunneridae</taxon>
        <taxon>Pentapetalae</taxon>
        <taxon>rosids</taxon>
        <taxon>fabids</taxon>
        <taxon>Malpighiales</taxon>
        <taxon>Linaceae</taxon>
        <taxon>Linum</taxon>
    </lineage>
</organism>
<accession>A0AAV2CZC9</accession>
<dbReference type="Proteomes" id="UP001497516">
    <property type="component" value="Chromosome 10"/>
</dbReference>
<sequence length="71" mass="7832">MSTVAVQTRREAAKSSLRSEVEVEAGAARTIGITVTWLLDGADEVEVECRWRFKEDEVSSDGFEGKKSNVL</sequence>
<dbReference type="AlphaFoldDB" id="A0AAV2CZC9"/>
<proteinExistence type="predicted"/>